<evidence type="ECO:0000313" key="2">
    <source>
        <dbReference type="EMBL" id="EHK16229.1"/>
    </source>
</evidence>
<name>G9NBM4_HYPVG</name>
<dbReference type="RefSeq" id="XP_013950424.1">
    <property type="nucleotide sequence ID" value="XM_014094949.1"/>
</dbReference>
<gene>
    <name evidence="2" type="ORF">TRIVIDRAFT_39257</name>
</gene>
<accession>G9NBM4</accession>
<dbReference type="AlphaFoldDB" id="G9NBM4"/>
<keyword evidence="1" id="KW-0812">Transmembrane</keyword>
<evidence type="ECO:0000256" key="1">
    <source>
        <dbReference type="SAM" id="Phobius"/>
    </source>
</evidence>
<dbReference type="OMA" id="WIRRGAY"/>
<feature type="transmembrane region" description="Helical" evidence="1">
    <location>
        <begin position="6"/>
        <end position="30"/>
    </location>
</feature>
<dbReference type="InParanoid" id="G9NBM4"/>
<dbReference type="STRING" id="413071.G9NBM4"/>
<protein>
    <recommendedName>
        <fullName evidence="4">Fatty acid hydroxylase domain-containing protein</fullName>
    </recommendedName>
</protein>
<sequence length="382" mass="44144">MRSPPLIWILSCLWLLLCGTFLFDVIHYILHKFSKSSSRFLRQIGKLHSVHHFYFNNRLQFNNRYIWHNICIELPLELGCQLLGTWQGWLVLKHFFLTDPGVLSEKVLYGVLIAEVARTLVVVALSGRDSNHKTYSIVPKNLNWLTVGPEYHALHHVDPASYMSSSFYLFDWLFGTGYTLRSRRVTITGASGAFGQAIKKELQAESVACIQELKFGVHWTYDNYDQVIPIIANTDVLILAHGSKGQDALKANCESVVRLVSLFKQYRQCKPSQKMLLPEVWYIGSEAELHPSWGIRSLQVYSQSKRSFLPYARKLYDDDSILYRHIVPAAFHSTMGSAIFSATWAARTTMWWVRRGARYVPVTYTGIAYLNYFKFMYYIKKL</sequence>
<keyword evidence="3" id="KW-1185">Reference proteome</keyword>
<dbReference type="HOGENOM" id="CLU_058483_0_0_1"/>
<evidence type="ECO:0000313" key="3">
    <source>
        <dbReference type="Proteomes" id="UP000007115"/>
    </source>
</evidence>
<dbReference type="EMBL" id="ABDF02000091">
    <property type="protein sequence ID" value="EHK16229.1"/>
    <property type="molecule type" value="Genomic_DNA"/>
</dbReference>
<dbReference type="OrthoDB" id="4350666at2759"/>
<proteinExistence type="predicted"/>
<dbReference type="eggNOG" id="ENOG502SJ0Q">
    <property type="taxonomic scope" value="Eukaryota"/>
</dbReference>
<comment type="caution">
    <text evidence="2">The sequence shown here is derived from an EMBL/GenBank/DDBJ whole genome shotgun (WGS) entry which is preliminary data.</text>
</comment>
<dbReference type="VEuPathDB" id="FungiDB:TRIVIDRAFT_39257"/>
<dbReference type="GeneID" id="25793788"/>
<evidence type="ECO:0008006" key="4">
    <source>
        <dbReference type="Google" id="ProtNLM"/>
    </source>
</evidence>
<organism evidence="2 3">
    <name type="scientific">Hypocrea virens (strain Gv29-8 / FGSC 10586)</name>
    <name type="common">Gliocladium virens</name>
    <name type="synonym">Trichoderma virens</name>
    <dbReference type="NCBI Taxonomy" id="413071"/>
    <lineage>
        <taxon>Eukaryota</taxon>
        <taxon>Fungi</taxon>
        <taxon>Dikarya</taxon>
        <taxon>Ascomycota</taxon>
        <taxon>Pezizomycotina</taxon>
        <taxon>Sordariomycetes</taxon>
        <taxon>Hypocreomycetidae</taxon>
        <taxon>Hypocreales</taxon>
        <taxon>Hypocreaceae</taxon>
        <taxon>Trichoderma</taxon>
    </lineage>
</organism>
<dbReference type="InterPro" id="IPR036291">
    <property type="entry name" value="NAD(P)-bd_dom_sf"/>
</dbReference>
<dbReference type="SUPFAM" id="SSF51735">
    <property type="entry name" value="NAD(P)-binding Rossmann-fold domains"/>
    <property type="match status" value="1"/>
</dbReference>
<keyword evidence="1" id="KW-1133">Transmembrane helix</keyword>
<keyword evidence="1" id="KW-0472">Membrane</keyword>
<dbReference type="Proteomes" id="UP000007115">
    <property type="component" value="Unassembled WGS sequence"/>
</dbReference>
<reference evidence="2 3" key="1">
    <citation type="journal article" date="2011" name="Genome Biol.">
        <title>Comparative genome sequence analysis underscores mycoparasitism as the ancestral life style of Trichoderma.</title>
        <authorList>
            <person name="Kubicek C.P."/>
            <person name="Herrera-Estrella A."/>
            <person name="Seidl-Seiboth V."/>
            <person name="Martinez D.A."/>
            <person name="Druzhinina I.S."/>
            <person name="Thon M."/>
            <person name="Zeilinger S."/>
            <person name="Casas-Flores S."/>
            <person name="Horwitz B.A."/>
            <person name="Mukherjee P.K."/>
            <person name="Mukherjee M."/>
            <person name="Kredics L."/>
            <person name="Alcaraz L.D."/>
            <person name="Aerts A."/>
            <person name="Antal Z."/>
            <person name="Atanasova L."/>
            <person name="Cervantes-Badillo M.G."/>
            <person name="Challacombe J."/>
            <person name="Chertkov O."/>
            <person name="McCluskey K."/>
            <person name="Coulpier F."/>
            <person name="Deshpande N."/>
            <person name="von Doehren H."/>
            <person name="Ebbole D.J."/>
            <person name="Esquivel-Naranjo E.U."/>
            <person name="Fekete E."/>
            <person name="Flipphi M."/>
            <person name="Glaser F."/>
            <person name="Gomez-Rodriguez E.Y."/>
            <person name="Gruber S."/>
            <person name="Han C."/>
            <person name="Henrissat B."/>
            <person name="Hermosa R."/>
            <person name="Hernandez-Onate M."/>
            <person name="Karaffa L."/>
            <person name="Kosti I."/>
            <person name="Le Crom S."/>
            <person name="Lindquist E."/>
            <person name="Lucas S."/>
            <person name="Luebeck M."/>
            <person name="Luebeck P.S."/>
            <person name="Margeot A."/>
            <person name="Metz B."/>
            <person name="Misra M."/>
            <person name="Nevalainen H."/>
            <person name="Omann M."/>
            <person name="Packer N."/>
            <person name="Perrone G."/>
            <person name="Uresti-Rivera E.E."/>
            <person name="Salamov A."/>
            <person name="Schmoll M."/>
            <person name="Seiboth B."/>
            <person name="Shapiro H."/>
            <person name="Sukno S."/>
            <person name="Tamayo-Ramos J.A."/>
            <person name="Tisch D."/>
            <person name="Wiest A."/>
            <person name="Wilkinson H.H."/>
            <person name="Zhang M."/>
            <person name="Coutinho P.M."/>
            <person name="Kenerley C.M."/>
            <person name="Monte E."/>
            <person name="Baker S.E."/>
            <person name="Grigoriev I.V."/>
        </authorList>
    </citation>
    <scope>NUCLEOTIDE SEQUENCE [LARGE SCALE GENOMIC DNA]</scope>
    <source>
        <strain evidence="3">Gv29-8 / FGSC 10586</strain>
    </source>
</reference>